<protein>
    <recommendedName>
        <fullName evidence="4">DNA mismatch repair protein MutL</fullName>
    </recommendedName>
</protein>
<keyword evidence="8" id="KW-0378">Hydrolase</keyword>
<dbReference type="GO" id="GO:0030983">
    <property type="term" value="F:mismatched DNA binding"/>
    <property type="evidence" value="ECO:0007669"/>
    <property type="project" value="InterPro"/>
</dbReference>
<dbReference type="SUPFAM" id="SSF54211">
    <property type="entry name" value="Ribosomal protein S5 domain 2-like"/>
    <property type="match status" value="1"/>
</dbReference>
<dbReference type="AlphaFoldDB" id="A0A4U5JCL7"/>
<reference evidence="8 9" key="1">
    <citation type="submission" date="2019-04" db="EMBL/GenBank/DDBJ databases">
        <title>Natronomonas sp. F20-122 a newhaloarchaeon isolated from a saline saltern of Isla Bacuta, Huelva, Spain.</title>
        <authorList>
            <person name="Duran-Viseras A."/>
            <person name="Sanchez-Porro C."/>
            <person name="Ventosa A."/>
        </authorList>
    </citation>
    <scope>NUCLEOTIDE SEQUENCE [LARGE SCALE GENOMIC DNA]</scope>
    <source>
        <strain evidence="8 9">F20-122</strain>
    </source>
</reference>
<keyword evidence="9" id="KW-1185">Reference proteome</keyword>
<dbReference type="InterPro" id="IPR014762">
    <property type="entry name" value="DNA_mismatch_repair_CS"/>
</dbReference>
<dbReference type="InterPro" id="IPR038973">
    <property type="entry name" value="MutL/Mlh/Pms-like"/>
</dbReference>
<comment type="similarity">
    <text evidence="1 4">Belongs to the DNA mismatch repair MutL/HexB family.</text>
</comment>
<dbReference type="InterPro" id="IPR042121">
    <property type="entry name" value="MutL_C_regsub"/>
</dbReference>
<dbReference type="SMART" id="SM00853">
    <property type="entry name" value="MutL_C"/>
    <property type="match status" value="1"/>
</dbReference>
<dbReference type="OrthoDB" id="146201at2157"/>
<organism evidence="8 9">
    <name type="scientific">Natronomonas salsuginis</name>
    <dbReference type="NCBI Taxonomy" id="2217661"/>
    <lineage>
        <taxon>Archaea</taxon>
        <taxon>Methanobacteriati</taxon>
        <taxon>Methanobacteriota</taxon>
        <taxon>Stenosarchaea group</taxon>
        <taxon>Halobacteria</taxon>
        <taxon>Halobacteriales</taxon>
        <taxon>Natronomonadaceae</taxon>
        <taxon>Natronomonas</taxon>
    </lineage>
</organism>
<evidence type="ECO:0000256" key="2">
    <source>
        <dbReference type="ARBA" id="ARBA00022763"/>
    </source>
</evidence>
<sequence length="691" mass="73490">MPEIRELDAKTRDRIAAGEVVERPASVVKELVENALDADATRIDARVESGGTDRIAVSDNGLGMSESDARLAIDEHTTSKLQSVDDLDSIGTLGFRGEALHAIGSVARLRIETKPRGGSRGTELVVEHGDLLSCGPTGCPEGTTVEVTDLFGSVPARRKYLKTEATEFDHVARIVTGYALARPDVAISLHRDGRETFATTGDGDRKSAVMAVYGREVASSMLPVESSGGDAPLSGVEGLVSHPETNRAGREYVTTLVDGRYVTAGAVREAIVDAYGSQLAPDRYPFAVVDLRLPPGGVDVNVHPRKLEVLFAEEAEIKAGVTDAVESALSEAGLLRSRAPRGRSAPEQTEVSPSNPDAGSRSSDEARVDETKPDRSSQPDRPSPVDSAPESKIDDRSTRIDADDRTADGDAASTLSSRSDPDTTDAAATPDTVDAVESSPKSDDPRAPDQSGTRRDEPGSSPARNASRTTQRTLDGASTTGTPSGFDRLPALHVLGQFDDTYLVAESDDGLLVIDQHAADERVNYERLRAAFDGDVTTQTLAEPVTVGVTAREAAIAEEYGEALAKLGFRTHLDDDRTLAVTTVPAFLADHVGETAPEIARDLLGEFLGGDPDGTVEAVVDDVLGDLACHPSIKGNRSLREGTIAGLLDALDDCENPYACPHGRPTILEFSTEEIETRFERDYPGHGGRRR</sequence>
<dbReference type="RefSeq" id="WP_137276615.1">
    <property type="nucleotide sequence ID" value="NZ_QKNX01000003.1"/>
</dbReference>
<dbReference type="PANTHER" id="PTHR10073">
    <property type="entry name" value="DNA MISMATCH REPAIR PROTEIN MLH, PMS, MUTL"/>
    <property type="match status" value="1"/>
</dbReference>
<comment type="caution">
    <text evidence="8">The sequence shown here is derived from an EMBL/GenBank/DDBJ whole genome shotgun (WGS) entry which is preliminary data.</text>
</comment>
<dbReference type="InterPro" id="IPR014721">
    <property type="entry name" value="Ribsml_uS5_D2-typ_fold_subgr"/>
</dbReference>
<dbReference type="CDD" id="cd00782">
    <property type="entry name" value="MutL_Trans"/>
    <property type="match status" value="1"/>
</dbReference>
<feature type="domain" description="DNA mismatch repair protein S5" evidence="7">
    <location>
        <begin position="209"/>
        <end position="330"/>
    </location>
</feature>
<gene>
    <name evidence="4 8" type="primary">mutL</name>
    <name evidence="8" type="ORF">DM868_09325</name>
</gene>
<dbReference type="GO" id="GO:0006298">
    <property type="term" value="P:mismatch repair"/>
    <property type="evidence" value="ECO:0007669"/>
    <property type="project" value="UniProtKB-UniRule"/>
</dbReference>
<dbReference type="NCBIfam" id="TIGR00585">
    <property type="entry name" value="mutl"/>
    <property type="match status" value="1"/>
</dbReference>
<dbReference type="GO" id="GO:0005524">
    <property type="term" value="F:ATP binding"/>
    <property type="evidence" value="ECO:0007669"/>
    <property type="project" value="InterPro"/>
</dbReference>
<feature type="compositionally biased region" description="Basic and acidic residues" evidence="5">
    <location>
        <begin position="389"/>
        <end position="408"/>
    </location>
</feature>
<dbReference type="Pfam" id="PF08676">
    <property type="entry name" value="MutL_C"/>
    <property type="match status" value="1"/>
</dbReference>
<dbReference type="InterPro" id="IPR020568">
    <property type="entry name" value="Ribosomal_Su5_D2-typ_SF"/>
</dbReference>
<dbReference type="Gene3D" id="3.30.1540.20">
    <property type="entry name" value="MutL, C-terminal domain, dimerisation subdomain"/>
    <property type="match status" value="1"/>
</dbReference>
<dbReference type="GO" id="GO:0032300">
    <property type="term" value="C:mismatch repair complex"/>
    <property type="evidence" value="ECO:0007669"/>
    <property type="project" value="InterPro"/>
</dbReference>
<keyword evidence="8" id="KW-0540">Nuclease</keyword>
<dbReference type="InterPro" id="IPR020667">
    <property type="entry name" value="DNA_mismatch_repair_MutL"/>
</dbReference>
<dbReference type="Pfam" id="PF13589">
    <property type="entry name" value="HATPase_c_3"/>
    <property type="match status" value="1"/>
</dbReference>
<dbReference type="CDD" id="cd16926">
    <property type="entry name" value="HATPase_MutL-MLH-PMS-like"/>
    <property type="match status" value="1"/>
</dbReference>
<dbReference type="Proteomes" id="UP000308037">
    <property type="component" value="Unassembled WGS sequence"/>
</dbReference>
<evidence type="ECO:0000259" key="7">
    <source>
        <dbReference type="SMART" id="SM01340"/>
    </source>
</evidence>
<dbReference type="PROSITE" id="PS00058">
    <property type="entry name" value="DNA_MISMATCH_REPAIR_1"/>
    <property type="match status" value="1"/>
</dbReference>
<accession>A0A4U5JCL7</accession>
<dbReference type="SUPFAM" id="SSF118116">
    <property type="entry name" value="DNA mismatch repair protein MutL"/>
    <property type="match status" value="1"/>
</dbReference>
<evidence type="ECO:0000256" key="4">
    <source>
        <dbReference type="HAMAP-Rule" id="MF_00149"/>
    </source>
</evidence>
<evidence type="ECO:0000256" key="5">
    <source>
        <dbReference type="SAM" id="MobiDB-lite"/>
    </source>
</evidence>
<evidence type="ECO:0000256" key="3">
    <source>
        <dbReference type="ARBA" id="ARBA00023204"/>
    </source>
</evidence>
<dbReference type="FunFam" id="3.30.565.10:FF:000003">
    <property type="entry name" value="DNA mismatch repair endonuclease MutL"/>
    <property type="match status" value="1"/>
</dbReference>
<dbReference type="EMBL" id="QKNX01000003">
    <property type="protein sequence ID" value="TKR25608.1"/>
    <property type="molecule type" value="Genomic_DNA"/>
</dbReference>
<feature type="compositionally biased region" description="Basic and acidic residues" evidence="5">
    <location>
        <begin position="362"/>
        <end position="378"/>
    </location>
</feature>
<evidence type="ECO:0000256" key="1">
    <source>
        <dbReference type="ARBA" id="ARBA00006082"/>
    </source>
</evidence>
<dbReference type="GO" id="GO:0004519">
    <property type="term" value="F:endonuclease activity"/>
    <property type="evidence" value="ECO:0007669"/>
    <property type="project" value="UniProtKB-KW"/>
</dbReference>
<proteinExistence type="inferred from homology"/>
<dbReference type="PANTHER" id="PTHR10073:SF12">
    <property type="entry name" value="DNA MISMATCH REPAIR PROTEIN MLH1"/>
    <property type="match status" value="1"/>
</dbReference>
<dbReference type="InterPro" id="IPR002099">
    <property type="entry name" value="MutL/Mlh/PMS"/>
</dbReference>
<evidence type="ECO:0000313" key="8">
    <source>
        <dbReference type="EMBL" id="TKR25608.1"/>
    </source>
</evidence>
<dbReference type="InterPro" id="IPR013507">
    <property type="entry name" value="DNA_mismatch_S5_2-like"/>
</dbReference>
<keyword evidence="2 4" id="KW-0227">DNA damage</keyword>
<feature type="compositionally biased region" description="Polar residues" evidence="5">
    <location>
        <begin position="346"/>
        <end position="361"/>
    </location>
</feature>
<feature type="compositionally biased region" description="Polar residues" evidence="5">
    <location>
        <begin position="462"/>
        <end position="483"/>
    </location>
</feature>
<keyword evidence="3 4" id="KW-0234">DNA repair</keyword>
<dbReference type="SMART" id="SM01340">
    <property type="entry name" value="DNA_mis_repair"/>
    <property type="match status" value="1"/>
</dbReference>
<feature type="domain" description="MutL C-terminal dimerisation" evidence="6">
    <location>
        <begin position="494"/>
        <end position="639"/>
    </location>
</feature>
<dbReference type="GO" id="GO:0140664">
    <property type="term" value="F:ATP-dependent DNA damage sensor activity"/>
    <property type="evidence" value="ECO:0007669"/>
    <property type="project" value="InterPro"/>
</dbReference>
<dbReference type="SUPFAM" id="SSF55874">
    <property type="entry name" value="ATPase domain of HSP90 chaperone/DNA topoisomerase II/histidine kinase"/>
    <property type="match status" value="1"/>
</dbReference>
<name>A0A4U5JCL7_9EURY</name>
<evidence type="ECO:0000259" key="6">
    <source>
        <dbReference type="SMART" id="SM00853"/>
    </source>
</evidence>
<dbReference type="InterPro" id="IPR036890">
    <property type="entry name" value="HATPase_C_sf"/>
</dbReference>
<feature type="compositionally biased region" description="Low complexity" evidence="5">
    <location>
        <begin position="424"/>
        <end position="436"/>
    </location>
</feature>
<feature type="compositionally biased region" description="Basic and acidic residues" evidence="5">
    <location>
        <begin position="440"/>
        <end position="458"/>
    </location>
</feature>
<comment type="function">
    <text evidence="4">This protein is involved in the repair of mismatches in DNA. It is required for dam-dependent methyl-directed DNA mismatch repair. May act as a 'molecular matchmaker', a protein that promotes the formation of a stable complex between two or more DNA-binding proteins in an ATP-dependent manner without itself being part of a final effector complex.</text>
</comment>
<dbReference type="Gene3D" id="3.30.565.10">
    <property type="entry name" value="Histidine kinase-like ATPase, C-terminal domain"/>
    <property type="match status" value="1"/>
</dbReference>
<dbReference type="Pfam" id="PF01119">
    <property type="entry name" value="DNA_mis_repair"/>
    <property type="match status" value="1"/>
</dbReference>
<dbReference type="InterPro" id="IPR042120">
    <property type="entry name" value="MutL_C_dimsub"/>
</dbReference>
<dbReference type="InterPro" id="IPR014790">
    <property type="entry name" value="MutL_C"/>
</dbReference>
<keyword evidence="8" id="KW-0255">Endonuclease</keyword>
<feature type="region of interest" description="Disordered" evidence="5">
    <location>
        <begin position="335"/>
        <end position="488"/>
    </location>
</feature>
<dbReference type="Gene3D" id="3.30.1370.100">
    <property type="entry name" value="MutL, C-terminal domain, regulatory subdomain"/>
    <property type="match status" value="1"/>
</dbReference>
<dbReference type="Gene3D" id="3.30.230.10">
    <property type="match status" value="1"/>
</dbReference>
<dbReference type="GO" id="GO:0016887">
    <property type="term" value="F:ATP hydrolysis activity"/>
    <property type="evidence" value="ECO:0007669"/>
    <property type="project" value="InterPro"/>
</dbReference>
<dbReference type="HAMAP" id="MF_00149">
    <property type="entry name" value="DNA_mis_repair"/>
    <property type="match status" value="1"/>
</dbReference>
<dbReference type="InterPro" id="IPR037198">
    <property type="entry name" value="MutL_C_sf"/>
</dbReference>
<evidence type="ECO:0000313" key="9">
    <source>
        <dbReference type="Proteomes" id="UP000308037"/>
    </source>
</evidence>